<keyword evidence="1" id="KW-0479">Metal-binding</keyword>
<reference evidence="3 4" key="1">
    <citation type="journal article" date="2010" name="Syst. Appl. Microbiol.">
        <title>Four new species of Chryseobacterium from the rhizosphere of coastal sand dune plants, Chryseobacterium elymi sp. nov., Chryseobacterium hagamense sp. nov., Chryseobacterium lathyri sp. nov. and Chryseobacterium rhizosphaerae sp. nov.</title>
        <authorList>
            <person name="Cho S.H."/>
            <person name="Lee K.S."/>
            <person name="Shin D.S."/>
            <person name="Han J.H."/>
            <person name="Park K.S."/>
            <person name="Lee C.H."/>
            <person name="Park K.H."/>
            <person name="Kim S.B."/>
        </authorList>
    </citation>
    <scope>NUCLEOTIDE SEQUENCE [LARGE SCALE GENOMIC DNA]</scope>
    <source>
        <strain evidence="3 4">KCTC 22548</strain>
    </source>
</reference>
<dbReference type="InterPro" id="IPR051610">
    <property type="entry name" value="GPI/OXD"/>
</dbReference>
<sequence length="144" mass="16738">MVKCKTLVIYKMLEIVNAKQLLENSLEDQMLNQKVVFLTGDDDNSFFIIELHKDQTLSGHYHKEKIEIYYILEGEAEIITAQFDDRKIMDRFVQSVKKGDTFSIKPYKVHQITNTGTEVLQILAIAPKSHSAEDRYFVSLHNEE</sequence>
<dbReference type="EMBL" id="QNUF01000053">
    <property type="protein sequence ID" value="REC69702.1"/>
    <property type="molecule type" value="Genomic_DNA"/>
</dbReference>
<dbReference type="PANTHER" id="PTHR35848:SF6">
    <property type="entry name" value="CUPIN TYPE-2 DOMAIN-CONTAINING PROTEIN"/>
    <property type="match status" value="1"/>
</dbReference>
<keyword evidence="4" id="KW-1185">Reference proteome</keyword>
<evidence type="ECO:0000256" key="1">
    <source>
        <dbReference type="ARBA" id="ARBA00022723"/>
    </source>
</evidence>
<feature type="domain" description="Capsular polysaccharide assembling protein CapF C-terminal" evidence="2">
    <location>
        <begin position="44"/>
        <end position="126"/>
    </location>
</feature>
<evidence type="ECO:0000313" key="3">
    <source>
        <dbReference type="EMBL" id="REC69702.1"/>
    </source>
</evidence>
<name>A0ABX9IFR0_9FLAO</name>
<evidence type="ECO:0000259" key="2">
    <source>
        <dbReference type="Pfam" id="PF14667"/>
    </source>
</evidence>
<dbReference type="Pfam" id="PF14667">
    <property type="entry name" value="Polysacc_synt_C"/>
    <property type="match status" value="1"/>
</dbReference>
<accession>A0ABX9IFR0</accession>
<dbReference type="Proteomes" id="UP000256491">
    <property type="component" value="Unassembled WGS sequence"/>
</dbReference>
<dbReference type="InterPro" id="IPR011051">
    <property type="entry name" value="RmlC_Cupin_sf"/>
</dbReference>
<protein>
    <recommendedName>
        <fullName evidence="2">Capsular polysaccharide assembling protein CapF C-terminal domain-containing protein</fullName>
    </recommendedName>
</protein>
<proteinExistence type="predicted"/>
<dbReference type="SUPFAM" id="SSF51182">
    <property type="entry name" value="RmlC-like cupins"/>
    <property type="match status" value="1"/>
</dbReference>
<gene>
    <name evidence="3" type="ORF">DRF57_23030</name>
</gene>
<comment type="caution">
    <text evidence="3">The sequence shown here is derived from an EMBL/GenBank/DDBJ whole genome shotgun (WGS) entry which is preliminary data.</text>
</comment>
<evidence type="ECO:0000313" key="4">
    <source>
        <dbReference type="Proteomes" id="UP000256491"/>
    </source>
</evidence>
<dbReference type="InterPro" id="IPR029303">
    <property type="entry name" value="CapF_C"/>
</dbReference>
<dbReference type="PANTHER" id="PTHR35848">
    <property type="entry name" value="OXALATE-BINDING PROTEIN"/>
    <property type="match status" value="1"/>
</dbReference>
<dbReference type="Gene3D" id="2.60.120.10">
    <property type="entry name" value="Jelly Rolls"/>
    <property type="match status" value="1"/>
</dbReference>
<dbReference type="InterPro" id="IPR014710">
    <property type="entry name" value="RmlC-like_jellyroll"/>
</dbReference>
<organism evidence="3 4">
    <name type="scientific">Chryseobacterium rhizosphaerae</name>
    <dbReference type="NCBI Taxonomy" id="395937"/>
    <lineage>
        <taxon>Bacteria</taxon>
        <taxon>Pseudomonadati</taxon>
        <taxon>Bacteroidota</taxon>
        <taxon>Flavobacteriia</taxon>
        <taxon>Flavobacteriales</taxon>
        <taxon>Weeksellaceae</taxon>
        <taxon>Chryseobacterium group</taxon>
        <taxon>Chryseobacterium</taxon>
    </lineage>
</organism>